<evidence type="ECO:0000313" key="1">
    <source>
        <dbReference type="EMBL" id="WGF38994.1"/>
    </source>
</evidence>
<gene>
    <name evidence="1" type="ORF">QBO96_01670</name>
</gene>
<name>A0ABY8KHM0_9BACI</name>
<sequence length="40" mass="4462">MLFAYAKESGLIEMNPVEANFVPKKKMTLEEASSEDTAKL</sequence>
<keyword evidence="2" id="KW-1185">Reference proteome</keyword>
<dbReference type="Proteomes" id="UP001244564">
    <property type="component" value="Chromosome"/>
</dbReference>
<reference evidence="1 2" key="1">
    <citation type="submission" date="2023-04" db="EMBL/GenBank/DDBJ databases">
        <title>Genomic of Lysinibacillus capsici TSBLM.</title>
        <authorList>
            <person name="Hu X.S."/>
            <person name="Yu C.H."/>
        </authorList>
    </citation>
    <scope>NUCLEOTIDE SEQUENCE [LARGE SCALE GENOMIC DNA]</scope>
    <source>
        <strain evidence="1 2">TSBLM</strain>
    </source>
</reference>
<protein>
    <submittedName>
        <fullName evidence="1">Uncharacterized protein</fullName>
    </submittedName>
</protein>
<dbReference type="EMBL" id="CP122283">
    <property type="protein sequence ID" value="WGF38994.1"/>
    <property type="molecule type" value="Genomic_DNA"/>
</dbReference>
<dbReference type="RefSeq" id="WP_256389913.1">
    <property type="nucleotide sequence ID" value="NZ_CP122283.1"/>
</dbReference>
<organism evidence="1 2">
    <name type="scientific">Lysinibacillus capsici</name>
    <dbReference type="NCBI Taxonomy" id="2115968"/>
    <lineage>
        <taxon>Bacteria</taxon>
        <taxon>Bacillati</taxon>
        <taxon>Bacillota</taxon>
        <taxon>Bacilli</taxon>
        <taxon>Bacillales</taxon>
        <taxon>Bacillaceae</taxon>
        <taxon>Lysinibacillus</taxon>
    </lineage>
</organism>
<evidence type="ECO:0000313" key="2">
    <source>
        <dbReference type="Proteomes" id="UP001244564"/>
    </source>
</evidence>
<accession>A0ABY8KHM0</accession>
<proteinExistence type="predicted"/>